<accession>A0ABD0L3S4</accession>
<protein>
    <submittedName>
        <fullName evidence="1">Uncharacterized protein</fullName>
    </submittedName>
</protein>
<evidence type="ECO:0000313" key="1">
    <source>
        <dbReference type="EMBL" id="KAK7494072.1"/>
    </source>
</evidence>
<name>A0ABD0L3S4_9CAEN</name>
<keyword evidence="2" id="KW-1185">Reference proteome</keyword>
<comment type="caution">
    <text evidence="1">The sequence shown here is derived from an EMBL/GenBank/DDBJ whole genome shotgun (WGS) entry which is preliminary data.</text>
</comment>
<gene>
    <name evidence="1" type="ORF">BaRGS_00014730</name>
</gene>
<proteinExistence type="predicted"/>
<organism evidence="1 2">
    <name type="scientific">Batillaria attramentaria</name>
    <dbReference type="NCBI Taxonomy" id="370345"/>
    <lineage>
        <taxon>Eukaryota</taxon>
        <taxon>Metazoa</taxon>
        <taxon>Spiralia</taxon>
        <taxon>Lophotrochozoa</taxon>
        <taxon>Mollusca</taxon>
        <taxon>Gastropoda</taxon>
        <taxon>Caenogastropoda</taxon>
        <taxon>Sorbeoconcha</taxon>
        <taxon>Cerithioidea</taxon>
        <taxon>Batillariidae</taxon>
        <taxon>Batillaria</taxon>
    </lineage>
</organism>
<dbReference type="EMBL" id="JACVVK020000087">
    <property type="protein sequence ID" value="KAK7494072.1"/>
    <property type="molecule type" value="Genomic_DNA"/>
</dbReference>
<evidence type="ECO:0000313" key="2">
    <source>
        <dbReference type="Proteomes" id="UP001519460"/>
    </source>
</evidence>
<sequence>MNETPLAVLPLSYTHCAKGLHATLVTSEDKKCVPPLPPSQHVKKSEFSPTPQTAADWIITFDPQTFVMLCASSIPHSVAHAALALERLAHQRKVISEH</sequence>
<reference evidence="1 2" key="1">
    <citation type="journal article" date="2023" name="Sci. Data">
        <title>Genome assembly of the Korean intertidal mud-creeper Batillaria attramentaria.</title>
        <authorList>
            <person name="Patra A.K."/>
            <person name="Ho P.T."/>
            <person name="Jun S."/>
            <person name="Lee S.J."/>
            <person name="Kim Y."/>
            <person name="Won Y.J."/>
        </authorList>
    </citation>
    <scope>NUCLEOTIDE SEQUENCE [LARGE SCALE GENOMIC DNA]</scope>
    <source>
        <strain evidence="1">Wonlab-2016</strain>
    </source>
</reference>
<dbReference type="Proteomes" id="UP001519460">
    <property type="component" value="Unassembled WGS sequence"/>
</dbReference>
<dbReference type="AlphaFoldDB" id="A0ABD0L3S4"/>